<name>A0A0B4N1P3_9CAUD</name>
<dbReference type="Proteomes" id="UP000031602">
    <property type="component" value="Segment"/>
</dbReference>
<dbReference type="RefSeq" id="YP_009152947.1">
    <property type="nucleotide sequence ID" value="NC_027395.1"/>
</dbReference>
<evidence type="ECO:0000313" key="1">
    <source>
        <dbReference type="EMBL" id="AIF71848.1"/>
    </source>
</evidence>
<organism evidence="1 2">
    <name type="scientific">Escherichia phage vB_EcoP_SU10</name>
    <dbReference type="NCBI Taxonomy" id="1519788"/>
    <lineage>
        <taxon>Viruses</taxon>
        <taxon>Duplodnaviria</taxon>
        <taxon>Heunggongvirae</taxon>
        <taxon>Uroviricota</taxon>
        <taxon>Caudoviricetes</taxon>
        <taxon>Mktvariviridae</taxon>
        <taxon>Gordonclarkvirinae</taxon>
        <taxon>Kuravirus</taxon>
        <taxon>Kuravirus CHD5UKE1</taxon>
        <taxon>Kuravirus SU10</taxon>
    </lineage>
</organism>
<dbReference type="EMBL" id="KM044272">
    <property type="protein sequence ID" value="AIF71848.1"/>
    <property type="molecule type" value="Genomic_DNA"/>
</dbReference>
<evidence type="ECO:0000313" key="2">
    <source>
        <dbReference type="Proteomes" id="UP000031602"/>
    </source>
</evidence>
<sequence>MSTIHIKVKSKEEIILHVKDLSMADVFTLQECKDQKIYMLTAKSRGCQPAGAVNLGTGELRVISGDMVVGEKFSKAEIILTPQENK</sequence>
<dbReference type="OrthoDB" id="21452at10239"/>
<proteinExistence type="predicted"/>
<reference evidence="1 2" key="1">
    <citation type="journal article" date="2014" name="PLoS ONE">
        <title>Genomic, Proteomic, Morphological, and Phylogenetic Analyses of vB_EcoP_SU10, a Podoviridae Phage with C3 Morphology.</title>
        <authorList>
            <person name="Mirzaei M.K."/>
            <person name="Eriksson H."/>
            <person name="Kasuga K."/>
            <person name="Haggard-Ljungquist E."/>
            <person name="Nilsson A.S."/>
        </authorList>
    </citation>
    <scope>NUCLEOTIDE SEQUENCE [LARGE SCALE GENOMIC DNA]</scope>
</reference>
<keyword evidence="2" id="KW-1185">Reference proteome</keyword>
<accession>A0A0B4N1P3</accession>
<dbReference type="KEGG" id="vg:24725297"/>
<dbReference type="GeneID" id="24725297"/>
<protein>
    <submittedName>
        <fullName evidence="1">Uncharacterized protein</fullName>
    </submittedName>
</protein>
<gene>
    <name evidence="1" type="ORF">SU10_096</name>
</gene>